<dbReference type="Pfam" id="PF08818">
    <property type="entry name" value="DUF1801"/>
    <property type="match status" value="1"/>
</dbReference>
<keyword evidence="3" id="KW-1185">Reference proteome</keyword>
<dbReference type="Gene3D" id="3.90.1150.200">
    <property type="match status" value="1"/>
</dbReference>
<feature type="domain" description="YdhG-like" evidence="1">
    <location>
        <begin position="16"/>
        <end position="109"/>
    </location>
</feature>
<dbReference type="InterPro" id="IPR014922">
    <property type="entry name" value="YdhG-like"/>
</dbReference>
<name>A0ABR4T3H5_9ACTN</name>
<comment type="caution">
    <text evidence="2">The sequence shown here is derived from an EMBL/GenBank/DDBJ whole genome shotgun (WGS) entry which is preliminary data.</text>
</comment>
<proteinExistence type="predicted"/>
<evidence type="ECO:0000259" key="1">
    <source>
        <dbReference type="Pfam" id="PF08818"/>
    </source>
</evidence>
<gene>
    <name evidence="2" type="ORF">DJ64_34835</name>
</gene>
<evidence type="ECO:0000313" key="3">
    <source>
        <dbReference type="Proteomes" id="UP000027632"/>
    </source>
</evidence>
<reference evidence="2 3" key="1">
    <citation type="submission" date="2014-04" db="EMBL/GenBank/DDBJ databases">
        <title>Draft genome sequence of the novel Streptomyces griseorubens JSD-1 playing a role in carbon and nitrogen cycle.</title>
        <authorList>
            <consortium name="Shanghai Jiao Tong University"/>
            <person name="Feng H."/>
            <person name="Sun Y."/>
            <person name="Zhi Y."/>
            <person name="Mao L."/>
            <person name="Luo Y."/>
            <person name="Wei X."/>
            <person name="Zhou P."/>
        </authorList>
    </citation>
    <scope>NUCLEOTIDE SEQUENCE [LARGE SCALE GENOMIC DNA]</scope>
    <source>
        <strain evidence="2 3">JSD-1</strain>
    </source>
</reference>
<evidence type="ECO:0000313" key="2">
    <source>
        <dbReference type="EMBL" id="KEG42003.1"/>
    </source>
</evidence>
<protein>
    <recommendedName>
        <fullName evidence="1">YdhG-like domain-containing protein</fullName>
    </recommendedName>
</protein>
<accession>A0ABR4T3H5</accession>
<organism evidence="2 3">
    <name type="scientific">Streptomyces griseorubens</name>
    <dbReference type="NCBI Taxonomy" id="66897"/>
    <lineage>
        <taxon>Bacteria</taxon>
        <taxon>Bacillati</taxon>
        <taxon>Actinomycetota</taxon>
        <taxon>Actinomycetes</taxon>
        <taxon>Kitasatosporales</taxon>
        <taxon>Streptomycetaceae</taxon>
        <taxon>Streptomyces</taxon>
        <taxon>Streptomyces althioticus group</taxon>
    </lineage>
</organism>
<sequence length="119" mass="13252">MQNLDAYLADVPDYRKVVLTRLRELCRAELEGFAEVMAYGMPTYQRDGVAEIAFASQKQYLSFYLFRGDVRDAFAERPAGQSMGMGKSCLRFRRPGSVDLDLVSDLLRATATTSGPAAQ</sequence>
<dbReference type="RefSeq" id="WP_033277462.1">
    <property type="nucleotide sequence ID" value="NZ_KL503830.1"/>
</dbReference>
<dbReference type="SUPFAM" id="SSF159888">
    <property type="entry name" value="YdhG-like"/>
    <property type="match status" value="1"/>
</dbReference>
<dbReference type="Proteomes" id="UP000027632">
    <property type="component" value="Unassembled WGS sequence"/>
</dbReference>
<dbReference type="EMBL" id="JJMG01000094">
    <property type="protein sequence ID" value="KEG42003.1"/>
    <property type="molecule type" value="Genomic_DNA"/>
</dbReference>